<keyword evidence="2" id="KW-1185">Reference proteome</keyword>
<proteinExistence type="predicted"/>
<dbReference type="Proteomes" id="UP001333110">
    <property type="component" value="Unassembled WGS sequence"/>
</dbReference>
<reference evidence="1 2" key="1">
    <citation type="journal article" date="2023" name="J. Hered.">
        <title>Chromosome-level genome of the wood stork (Mycteria americana) provides insight into avian chromosome evolution.</title>
        <authorList>
            <person name="Flamio R. Jr."/>
            <person name="Ramstad K.M."/>
        </authorList>
    </citation>
    <scope>NUCLEOTIDE SEQUENCE [LARGE SCALE GENOMIC DNA]</scope>
    <source>
        <strain evidence="1">JAX WOST 10</strain>
    </source>
</reference>
<comment type="caution">
    <text evidence="1">The sequence shown here is derived from an EMBL/GenBank/DDBJ whole genome shotgun (WGS) entry which is preliminary data.</text>
</comment>
<dbReference type="AlphaFoldDB" id="A0AAN7MKA8"/>
<dbReference type="EMBL" id="JAUNZN010000029">
    <property type="protein sequence ID" value="KAK4807507.1"/>
    <property type="molecule type" value="Genomic_DNA"/>
</dbReference>
<sequence>MQELPEEPQHENCCAVLGSGAGPALSLGLMGRLNPPLCPPELLCPSEGWGHGVSAQSSVAPCSVRCCGTSPGWAALLGLAGVRAGMVAQPKAPKRHFVAVASVISSATAEQSLAPSSLQVSPEGNPKAQEWSSQFSAIDKRGESCLLRVMDTGVKLQRAQESPLCCPTTPHYIPVASRNVTHEESFNGSFLITESLYSLCFPGLHFWPFSMMNATLACPHSQRPSPDPQALGRQTLSLTRGSGLFLGAVGCESEQRQVYGELYKTSWPPQAGMRGFTAGGTTEYRAATITFRDGEEMERGFRELAMALGRVVEMERRSRRERLSRKKYMGVWRRWSQAMAVMMRLLPMRAA</sequence>
<gene>
    <name evidence="1" type="ORF">QYF61_023730</name>
</gene>
<evidence type="ECO:0000313" key="1">
    <source>
        <dbReference type="EMBL" id="KAK4807507.1"/>
    </source>
</evidence>
<organism evidence="1 2">
    <name type="scientific">Mycteria americana</name>
    <name type="common">Wood stork</name>
    <dbReference type="NCBI Taxonomy" id="33587"/>
    <lineage>
        <taxon>Eukaryota</taxon>
        <taxon>Metazoa</taxon>
        <taxon>Chordata</taxon>
        <taxon>Craniata</taxon>
        <taxon>Vertebrata</taxon>
        <taxon>Euteleostomi</taxon>
        <taxon>Archelosauria</taxon>
        <taxon>Archosauria</taxon>
        <taxon>Dinosauria</taxon>
        <taxon>Saurischia</taxon>
        <taxon>Theropoda</taxon>
        <taxon>Coelurosauria</taxon>
        <taxon>Aves</taxon>
        <taxon>Neognathae</taxon>
        <taxon>Neoaves</taxon>
        <taxon>Aequornithes</taxon>
        <taxon>Ciconiiformes</taxon>
        <taxon>Ciconiidae</taxon>
        <taxon>Mycteria</taxon>
    </lineage>
</organism>
<accession>A0AAN7MKA8</accession>
<name>A0AAN7MKA8_MYCAM</name>
<feature type="non-terminal residue" evidence="1">
    <location>
        <position position="351"/>
    </location>
</feature>
<evidence type="ECO:0000313" key="2">
    <source>
        <dbReference type="Proteomes" id="UP001333110"/>
    </source>
</evidence>
<protein>
    <submittedName>
        <fullName evidence="1">Uncharacterized protein</fullName>
    </submittedName>
</protein>